<proteinExistence type="predicted"/>
<dbReference type="SUPFAM" id="SSF53613">
    <property type="entry name" value="Ribokinase-like"/>
    <property type="match status" value="1"/>
</dbReference>
<dbReference type="InterPro" id="IPR011611">
    <property type="entry name" value="PfkB_dom"/>
</dbReference>
<accession>A0A344PJQ0</accession>
<evidence type="ECO:0000259" key="3">
    <source>
        <dbReference type="Pfam" id="PF00294"/>
    </source>
</evidence>
<dbReference type="EMBL" id="CP030918">
    <property type="protein sequence ID" value="AXC49605.1"/>
    <property type="molecule type" value="Genomic_DNA"/>
</dbReference>
<keyword evidence="5" id="KW-1185">Reference proteome</keyword>
<dbReference type="RefSeq" id="WP_114075920.1">
    <property type="nucleotide sequence ID" value="NZ_CP030918.1"/>
</dbReference>
<dbReference type="AlphaFoldDB" id="A0A344PJQ0"/>
<feature type="domain" description="Carbohydrate kinase PfkB" evidence="3">
    <location>
        <begin position="11"/>
        <end position="302"/>
    </location>
</feature>
<evidence type="ECO:0000313" key="4">
    <source>
        <dbReference type="EMBL" id="AXC49605.1"/>
    </source>
</evidence>
<organism evidence="4 5">
    <name type="scientific">Paracoccus suum</name>
    <dbReference type="NCBI Taxonomy" id="2259340"/>
    <lineage>
        <taxon>Bacteria</taxon>
        <taxon>Pseudomonadati</taxon>
        <taxon>Pseudomonadota</taxon>
        <taxon>Alphaproteobacteria</taxon>
        <taxon>Rhodobacterales</taxon>
        <taxon>Paracoccaceae</taxon>
        <taxon>Paracoccus</taxon>
    </lineage>
</organism>
<reference evidence="5" key="1">
    <citation type="submission" date="2018-07" db="EMBL/GenBank/DDBJ databases">
        <title>Genome sequencing of Paracoccus sp. SC2-6.</title>
        <authorList>
            <person name="Heo J."/>
            <person name="Kim S.-J."/>
            <person name="Kwon S.-W."/>
        </authorList>
    </citation>
    <scope>NUCLEOTIDE SEQUENCE [LARGE SCALE GENOMIC DNA]</scope>
    <source>
        <strain evidence="5">SC2-6</strain>
    </source>
</reference>
<dbReference type="Pfam" id="PF00294">
    <property type="entry name" value="PfkB"/>
    <property type="match status" value="1"/>
</dbReference>
<protein>
    <submittedName>
        <fullName evidence="4">Kinase</fullName>
    </submittedName>
</protein>
<dbReference type="OrthoDB" id="7869371at2"/>
<evidence type="ECO:0000313" key="5">
    <source>
        <dbReference type="Proteomes" id="UP000252023"/>
    </source>
</evidence>
<dbReference type="GO" id="GO:0016301">
    <property type="term" value="F:kinase activity"/>
    <property type="evidence" value="ECO:0007669"/>
    <property type="project" value="UniProtKB-KW"/>
</dbReference>
<dbReference type="PANTHER" id="PTHR10584">
    <property type="entry name" value="SUGAR KINASE"/>
    <property type="match status" value="1"/>
</dbReference>
<evidence type="ECO:0000256" key="1">
    <source>
        <dbReference type="ARBA" id="ARBA00022679"/>
    </source>
</evidence>
<dbReference type="PANTHER" id="PTHR10584:SF166">
    <property type="entry name" value="RIBOKINASE"/>
    <property type="match status" value="1"/>
</dbReference>
<sequence length="307" mass="30135">MAEKGLACSALCIGAAHWDLIGRSAATVMPGDDLTGTVTRRAGGVAVNVARALNRAGISPLLLSAVGDDGAGAELGEALGADGIGVTFLLRLPGHATGSYVAVEDPSGLIAAIADTTTLEAAGARILTPLRDGSLASAGRPFAGVAVIDGNLSPELLARVVAEPGLRGADLRVASASPAKAARLRPLLGRTHACLCLNRAEAEAICGETLPSAAAAVQALLSRGVRRAIVTDGPRPAAEASSGEAPVTATPPNVSVIAHVTGAGDTALAAHIAAEMAGASRQAALTRAVAAASAHISAGSLTFAPTA</sequence>
<dbReference type="Gene3D" id="3.40.1190.20">
    <property type="match status" value="1"/>
</dbReference>
<name>A0A344PJQ0_9RHOB</name>
<dbReference type="GO" id="GO:0005829">
    <property type="term" value="C:cytosol"/>
    <property type="evidence" value="ECO:0007669"/>
    <property type="project" value="TreeGrafter"/>
</dbReference>
<keyword evidence="2 4" id="KW-0418">Kinase</keyword>
<dbReference type="KEGG" id="pars:DRW48_07790"/>
<evidence type="ECO:0000256" key="2">
    <source>
        <dbReference type="ARBA" id="ARBA00022777"/>
    </source>
</evidence>
<dbReference type="Proteomes" id="UP000252023">
    <property type="component" value="Chromosome"/>
</dbReference>
<keyword evidence="1" id="KW-0808">Transferase</keyword>
<gene>
    <name evidence="4" type="ORF">DRW48_07790</name>
</gene>
<dbReference type="InterPro" id="IPR029056">
    <property type="entry name" value="Ribokinase-like"/>
</dbReference>